<dbReference type="Pfam" id="PF00348">
    <property type="entry name" value="polyprenyl_synt"/>
    <property type="match status" value="1"/>
</dbReference>
<evidence type="ECO:0000256" key="6">
    <source>
        <dbReference type="RuleBase" id="RU004466"/>
    </source>
</evidence>
<dbReference type="GO" id="GO:0004659">
    <property type="term" value="F:prenyltransferase activity"/>
    <property type="evidence" value="ECO:0007669"/>
    <property type="project" value="InterPro"/>
</dbReference>
<comment type="caution">
    <text evidence="7">The sequence shown here is derived from an EMBL/GenBank/DDBJ whole genome shotgun (WGS) entry which is preliminary data.</text>
</comment>
<dbReference type="eggNOG" id="COG0142">
    <property type="taxonomic scope" value="Bacteria"/>
</dbReference>
<dbReference type="RefSeq" id="WP_035075804.1">
    <property type="nucleotide sequence ID" value="NZ_JMIH01000023.1"/>
</dbReference>
<evidence type="ECO:0000256" key="2">
    <source>
        <dbReference type="ARBA" id="ARBA00006706"/>
    </source>
</evidence>
<name>A0A074KYY2_9BACT</name>
<dbReference type="PANTHER" id="PTHR12001:SF85">
    <property type="entry name" value="SHORT CHAIN ISOPRENYL DIPHOSPHATE SYNTHASE"/>
    <property type="match status" value="1"/>
</dbReference>
<dbReference type="PROSITE" id="PS00723">
    <property type="entry name" value="POLYPRENYL_SYNTHASE_1"/>
    <property type="match status" value="1"/>
</dbReference>
<keyword evidence="8" id="KW-1185">Reference proteome</keyword>
<dbReference type="GO" id="GO:0046872">
    <property type="term" value="F:metal ion binding"/>
    <property type="evidence" value="ECO:0007669"/>
    <property type="project" value="UniProtKB-KW"/>
</dbReference>
<dbReference type="PROSITE" id="PS00444">
    <property type="entry name" value="POLYPRENYL_SYNTHASE_2"/>
    <property type="match status" value="1"/>
</dbReference>
<proteinExistence type="inferred from homology"/>
<keyword evidence="5" id="KW-0460">Magnesium</keyword>
<organism evidence="7 8">
    <name type="scientific">Anditalea andensis</name>
    <dbReference type="NCBI Taxonomy" id="1048983"/>
    <lineage>
        <taxon>Bacteria</taxon>
        <taxon>Pseudomonadati</taxon>
        <taxon>Bacteroidota</taxon>
        <taxon>Cytophagia</taxon>
        <taxon>Cytophagales</taxon>
        <taxon>Cytophagaceae</taxon>
        <taxon>Anditalea</taxon>
    </lineage>
</organism>
<comment type="similarity">
    <text evidence="2 6">Belongs to the FPP/GGPP synthase family.</text>
</comment>
<dbReference type="SFLD" id="SFLDG01017">
    <property type="entry name" value="Polyprenyl_Transferase_Like"/>
    <property type="match status" value="1"/>
</dbReference>
<reference evidence="7 8" key="1">
    <citation type="submission" date="2014-04" db="EMBL/GenBank/DDBJ databases">
        <title>Characterization and application of a salt tolerant electro-active bacterium.</title>
        <authorList>
            <person name="Yang L."/>
            <person name="Wei S."/>
            <person name="Tay Q.X.M."/>
        </authorList>
    </citation>
    <scope>NUCLEOTIDE SEQUENCE [LARGE SCALE GENOMIC DNA]</scope>
    <source>
        <strain evidence="7 8">LY1</strain>
    </source>
</reference>
<evidence type="ECO:0000313" key="8">
    <source>
        <dbReference type="Proteomes" id="UP000027821"/>
    </source>
</evidence>
<accession>A0A074KYY2</accession>
<sequence>MSNIKEFNTRLLMENLENHLKQFHYGEYPVELYQPISYIMNLGGKRIRPLLTLLAYSLYKQDYKSILTPATAIEVFHNFTLMHDDIMDKAPLRRGEQTVHEKWNANTAILSGDVMLVKAYDMLLEIDPIILPSILKKFNKTAAEVCEGQQLDMTFEQLEDVSEHDYIEMIKLKTAVLLGFSLEFGALLAGASDHDAQSLYNFGVNIGIGFQLKDDLLDVYADKAKFGKQVGGDIMSNKKTFLLIKAKELANSHQKLLLSSFMKMQAVDNEKKVKEVTAIYDELNIKPLTEKKMASYFQNGFDQLSAIQVNNPAVLQQLIQLTEDLINREK</sequence>
<dbReference type="InterPro" id="IPR008949">
    <property type="entry name" value="Isoprenoid_synthase_dom_sf"/>
</dbReference>
<dbReference type="EMBL" id="JMIH01000023">
    <property type="protein sequence ID" value="KEO72838.1"/>
    <property type="molecule type" value="Genomic_DNA"/>
</dbReference>
<dbReference type="STRING" id="1048983.EL17_14520"/>
<dbReference type="PANTHER" id="PTHR12001">
    <property type="entry name" value="GERANYLGERANYL PYROPHOSPHATE SYNTHASE"/>
    <property type="match status" value="1"/>
</dbReference>
<evidence type="ECO:0000256" key="5">
    <source>
        <dbReference type="ARBA" id="ARBA00022842"/>
    </source>
</evidence>
<dbReference type="Proteomes" id="UP000027821">
    <property type="component" value="Unassembled WGS sequence"/>
</dbReference>
<dbReference type="Gene3D" id="1.10.600.10">
    <property type="entry name" value="Farnesyl Diphosphate Synthase"/>
    <property type="match status" value="1"/>
</dbReference>
<evidence type="ECO:0000256" key="1">
    <source>
        <dbReference type="ARBA" id="ARBA00001946"/>
    </source>
</evidence>
<dbReference type="InterPro" id="IPR033749">
    <property type="entry name" value="Polyprenyl_synt_CS"/>
</dbReference>
<keyword evidence="4" id="KW-0479">Metal-binding</keyword>
<evidence type="ECO:0000313" key="7">
    <source>
        <dbReference type="EMBL" id="KEO72838.1"/>
    </source>
</evidence>
<evidence type="ECO:0000256" key="4">
    <source>
        <dbReference type="ARBA" id="ARBA00022723"/>
    </source>
</evidence>
<dbReference type="OrthoDB" id="9805316at2"/>
<comment type="cofactor">
    <cofactor evidence="1">
        <name>Mg(2+)</name>
        <dbReference type="ChEBI" id="CHEBI:18420"/>
    </cofactor>
</comment>
<dbReference type="GO" id="GO:0008299">
    <property type="term" value="P:isoprenoid biosynthetic process"/>
    <property type="evidence" value="ECO:0007669"/>
    <property type="project" value="InterPro"/>
</dbReference>
<gene>
    <name evidence="7" type="ORF">EL17_14520</name>
</gene>
<evidence type="ECO:0000256" key="3">
    <source>
        <dbReference type="ARBA" id="ARBA00022679"/>
    </source>
</evidence>
<keyword evidence="3 6" id="KW-0808">Transferase</keyword>
<dbReference type="SUPFAM" id="SSF48576">
    <property type="entry name" value="Terpenoid synthases"/>
    <property type="match status" value="1"/>
</dbReference>
<dbReference type="CDD" id="cd00685">
    <property type="entry name" value="Trans_IPPS_HT"/>
    <property type="match status" value="1"/>
</dbReference>
<dbReference type="AlphaFoldDB" id="A0A074KYY2"/>
<dbReference type="InterPro" id="IPR000092">
    <property type="entry name" value="Polyprenyl_synt"/>
</dbReference>
<protein>
    <submittedName>
        <fullName evidence="7">Isoprenyl synthetase</fullName>
    </submittedName>
</protein>
<dbReference type="SFLD" id="SFLDS00005">
    <property type="entry name" value="Isoprenoid_Synthase_Type_I"/>
    <property type="match status" value="1"/>
</dbReference>